<dbReference type="Pfam" id="PF13743">
    <property type="entry name" value="Thioredoxin_5"/>
    <property type="match status" value="1"/>
</dbReference>
<evidence type="ECO:0000313" key="2">
    <source>
        <dbReference type="Proteomes" id="UP001170717"/>
    </source>
</evidence>
<comment type="caution">
    <text evidence="1">The sequence shown here is derived from an EMBL/GenBank/DDBJ whole genome shotgun (WGS) entry which is preliminary data.</text>
</comment>
<dbReference type="RefSeq" id="WP_082819709.1">
    <property type="nucleotide sequence ID" value="NZ_CP015346.1"/>
</dbReference>
<organism evidence="1 2">
    <name type="scientific">Alteromonas stellipolaris</name>
    <dbReference type="NCBI Taxonomy" id="233316"/>
    <lineage>
        <taxon>Bacteria</taxon>
        <taxon>Pseudomonadati</taxon>
        <taxon>Pseudomonadota</taxon>
        <taxon>Gammaproteobacteria</taxon>
        <taxon>Alteromonadales</taxon>
        <taxon>Alteromonadaceae</taxon>
        <taxon>Alteromonas/Salinimonas group</taxon>
        <taxon>Alteromonas</taxon>
    </lineage>
</organism>
<dbReference type="Gene3D" id="3.40.30.10">
    <property type="entry name" value="Glutaredoxin"/>
    <property type="match status" value="1"/>
</dbReference>
<protein>
    <submittedName>
        <fullName evidence="1">DsbA family protein</fullName>
    </submittedName>
</protein>
<name>A0AAW7Z173_9ALTE</name>
<dbReference type="PANTHER" id="PTHR13887:SF54">
    <property type="entry name" value="DSBA FAMILY PROTEIN"/>
    <property type="match status" value="1"/>
</dbReference>
<reference evidence="1" key="1">
    <citation type="submission" date="2023-07" db="EMBL/GenBank/DDBJ databases">
        <title>Genome content predicts the carbon catabolic preferences of heterotrophic bacteria.</title>
        <authorList>
            <person name="Gralka M."/>
        </authorList>
    </citation>
    <scope>NUCLEOTIDE SEQUENCE</scope>
    <source>
        <strain evidence="1">F2M12</strain>
    </source>
</reference>
<dbReference type="SUPFAM" id="SSF52833">
    <property type="entry name" value="Thioredoxin-like"/>
    <property type="match status" value="1"/>
</dbReference>
<sequence>MEKPVHQPRQQVTQQGSKSILYYVHDPMCSWCWAFVPVWNTIKQNLPDHIEVRYVLGGLAPDSNEPMPSAMQAAISGYWKTIMQRVPGTTFNFDFWEKCEPRRSTYPSCRAVIAARNQDASKEESMINAIQQGYYLRAMNPSNDSTLIELASELGLNPEQFEEDLNSAETQRTLMEEINMGQAIGAQGFPSLILKNESGYRFIALDYNDANVTLAQLGL</sequence>
<dbReference type="PANTHER" id="PTHR13887">
    <property type="entry name" value="GLUTATHIONE S-TRANSFERASE KAPPA"/>
    <property type="match status" value="1"/>
</dbReference>
<dbReference type="AlphaFoldDB" id="A0AAW7Z173"/>
<proteinExistence type="predicted"/>
<dbReference type="InterPro" id="IPR036249">
    <property type="entry name" value="Thioredoxin-like_sf"/>
</dbReference>
<dbReference type="CDD" id="cd03025">
    <property type="entry name" value="DsbA_FrnE_like"/>
    <property type="match status" value="1"/>
</dbReference>
<accession>A0AAW7Z173</accession>
<gene>
    <name evidence="1" type="ORF">Q4527_12450</name>
</gene>
<evidence type="ECO:0000313" key="1">
    <source>
        <dbReference type="EMBL" id="MDO6578211.1"/>
    </source>
</evidence>
<dbReference type="EMBL" id="JAUOQI010000008">
    <property type="protein sequence ID" value="MDO6578211.1"/>
    <property type="molecule type" value="Genomic_DNA"/>
</dbReference>
<dbReference type="Proteomes" id="UP001170717">
    <property type="component" value="Unassembled WGS sequence"/>
</dbReference>
<dbReference type="Gene3D" id="1.10.472.60">
    <property type="entry name" value="putative protein disulfide isomerase domain"/>
    <property type="match status" value="1"/>
</dbReference>